<dbReference type="OrthoDB" id="345021at2"/>
<gene>
    <name evidence="7" type="ORF">DVS28_a3038</name>
</gene>
<evidence type="ECO:0000256" key="2">
    <source>
        <dbReference type="ARBA" id="ARBA00022723"/>
    </source>
</evidence>
<keyword evidence="8" id="KW-1185">Reference proteome</keyword>
<organism evidence="7 8">
    <name type="scientific">Euzebya pacifica</name>
    <dbReference type="NCBI Taxonomy" id="1608957"/>
    <lineage>
        <taxon>Bacteria</taxon>
        <taxon>Bacillati</taxon>
        <taxon>Actinomycetota</taxon>
        <taxon>Nitriliruptoria</taxon>
        <taxon>Euzebyales</taxon>
    </lineage>
</organism>
<evidence type="ECO:0000256" key="1">
    <source>
        <dbReference type="ARBA" id="ARBA00022448"/>
    </source>
</evidence>
<evidence type="ECO:0000313" key="7">
    <source>
        <dbReference type="EMBL" id="AXV07717.1"/>
    </source>
</evidence>
<sequence length="209" mass="21412">MNQTTRRRVFVPLVMPITLLGAILLFSGSLSRVLLAVETEVSVLVAVLAAGYVMATAFVVERNPDISSRALGVGMVLGIAGIVGAGIVAGSVGIRDVHHEEHAEEDGELAEGAPVAIPEGALVWGADNGLAYTSAPSEGTAGENVIAIDNSGSLVHNVVFEGENNDQPIVESAGGVDVAPFGLDAGTYTYYCSIPGHRAAGMEGEITLS</sequence>
<dbReference type="GO" id="GO:0005507">
    <property type="term" value="F:copper ion binding"/>
    <property type="evidence" value="ECO:0007669"/>
    <property type="project" value="InterPro"/>
</dbReference>
<evidence type="ECO:0000256" key="5">
    <source>
        <dbReference type="SAM" id="Phobius"/>
    </source>
</evidence>
<dbReference type="PROSITE" id="PS00079">
    <property type="entry name" value="MULTICOPPER_OXIDASE1"/>
    <property type="match status" value="1"/>
</dbReference>
<evidence type="ECO:0000256" key="3">
    <source>
        <dbReference type="ARBA" id="ARBA00022982"/>
    </source>
</evidence>
<keyword evidence="3" id="KW-0249">Electron transport</keyword>
<dbReference type="InterPro" id="IPR008972">
    <property type="entry name" value="Cupredoxin"/>
</dbReference>
<dbReference type="GO" id="GO:0009055">
    <property type="term" value="F:electron transfer activity"/>
    <property type="evidence" value="ECO:0007669"/>
    <property type="project" value="InterPro"/>
</dbReference>
<dbReference type="InterPro" id="IPR033138">
    <property type="entry name" value="Cu_oxidase_CS"/>
</dbReference>
<evidence type="ECO:0000256" key="4">
    <source>
        <dbReference type="ARBA" id="ARBA00023008"/>
    </source>
</evidence>
<evidence type="ECO:0000259" key="6">
    <source>
        <dbReference type="Pfam" id="PF00127"/>
    </source>
</evidence>
<keyword evidence="5" id="KW-0812">Transmembrane</keyword>
<name>A0A346XZS0_9ACTN</name>
<proteinExistence type="predicted"/>
<dbReference type="KEGG" id="euz:DVS28_a3038"/>
<feature type="domain" description="Blue (type 1) copper" evidence="6">
    <location>
        <begin position="127"/>
        <end position="208"/>
    </location>
</feature>
<dbReference type="RefSeq" id="WP_114592168.1">
    <property type="nucleotide sequence ID" value="NZ_CAXIBR010000114.1"/>
</dbReference>
<dbReference type="InterPro" id="IPR028871">
    <property type="entry name" value="BlueCu_1_BS"/>
</dbReference>
<dbReference type="InterPro" id="IPR000923">
    <property type="entry name" value="BlueCu_1"/>
</dbReference>
<keyword evidence="5" id="KW-1133">Transmembrane helix</keyword>
<evidence type="ECO:0000313" key="8">
    <source>
        <dbReference type="Proteomes" id="UP000264006"/>
    </source>
</evidence>
<dbReference type="PROSITE" id="PS00196">
    <property type="entry name" value="COPPER_BLUE"/>
    <property type="match status" value="1"/>
</dbReference>
<dbReference type="Gene3D" id="2.60.40.420">
    <property type="entry name" value="Cupredoxins - blue copper proteins"/>
    <property type="match status" value="1"/>
</dbReference>
<dbReference type="EMBL" id="CP031165">
    <property type="protein sequence ID" value="AXV07717.1"/>
    <property type="molecule type" value="Genomic_DNA"/>
</dbReference>
<keyword evidence="4" id="KW-0186">Copper</keyword>
<keyword evidence="2" id="KW-0479">Metal-binding</keyword>
<reference evidence="7 8" key="1">
    <citation type="submission" date="2018-09" db="EMBL/GenBank/DDBJ databases">
        <title>Complete genome sequence of Euzebya sp. DY32-46 isolated from seawater of Pacific Ocean.</title>
        <authorList>
            <person name="Xu L."/>
            <person name="Wu Y.-H."/>
            <person name="Xu X.-W."/>
        </authorList>
    </citation>
    <scope>NUCLEOTIDE SEQUENCE [LARGE SCALE GENOMIC DNA]</scope>
    <source>
        <strain evidence="7 8">DY32-46</strain>
    </source>
</reference>
<keyword evidence="1" id="KW-0813">Transport</keyword>
<feature type="transmembrane region" description="Helical" evidence="5">
    <location>
        <begin position="72"/>
        <end position="94"/>
    </location>
</feature>
<accession>A0A346XZS0</accession>
<feature type="transmembrane region" description="Helical" evidence="5">
    <location>
        <begin position="41"/>
        <end position="60"/>
    </location>
</feature>
<keyword evidence="5" id="KW-0472">Membrane</keyword>
<dbReference type="Proteomes" id="UP000264006">
    <property type="component" value="Chromosome"/>
</dbReference>
<dbReference type="SUPFAM" id="SSF49503">
    <property type="entry name" value="Cupredoxins"/>
    <property type="match status" value="1"/>
</dbReference>
<feature type="transmembrane region" description="Helical" evidence="5">
    <location>
        <begin position="9"/>
        <end position="29"/>
    </location>
</feature>
<dbReference type="AlphaFoldDB" id="A0A346XZS0"/>
<protein>
    <recommendedName>
        <fullName evidence="6">Blue (type 1) copper domain-containing protein</fullName>
    </recommendedName>
</protein>
<dbReference type="Pfam" id="PF00127">
    <property type="entry name" value="Copper-bind"/>
    <property type="match status" value="1"/>
</dbReference>